<keyword evidence="5 8" id="KW-0812">Transmembrane</keyword>
<evidence type="ECO:0000256" key="2">
    <source>
        <dbReference type="ARBA" id="ARBA00009142"/>
    </source>
</evidence>
<dbReference type="RefSeq" id="WP_307160201.1">
    <property type="nucleotide sequence ID" value="NZ_JAUSWH010000022.1"/>
</dbReference>
<feature type="transmembrane region" description="Helical" evidence="8">
    <location>
        <begin position="74"/>
        <end position="93"/>
    </location>
</feature>
<dbReference type="Proteomes" id="UP001235269">
    <property type="component" value="Unassembled WGS sequence"/>
</dbReference>
<feature type="transmembrane region" description="Helical" evidence="8">
    <location>
        <begin position="36"/>
        <end position="62"/>
    </location>
</feature>
<evidence type="ECO:0000256" key="6">
    <source>
        <dbReference type="ARBA" id="ARBA00022989"/>
    </source>
</evidence>
<organism evidence="9 10">
    <name type="scientific">Rhizobium paknamense</name>
    <dbReference type="NCBI Taxonomy" id="1206817"/>
    <lineage>
        <taxon>Bacteria</taxon>
        <taxon>Pseudomonadati</taxon>
        <taxon>Pseudomonadota</taxon>
        <taxon>Alphaproteobacteria</taxon>
        <taxon>Hyphomicrobiales</taxon>
        <taxon>Rhizobiaceae</taxon>
        <taxon>Rhizobium/Agrobacterium group</taxon>
        <taxon>Rhizobium</taxon>
    </lineage>
</organism>
<accession>A0ABU0IIK9</accession>
<dbReference type="InterPro" id="IPR002781">
    <property type="entry name" value="TM_pro_TauE-like"/>
</dbReference>
<sequence>MMFDSHFLLIAVIAVTLVGLSKGGLGGAFGLMGVPILAMAVPPLQAAAIFLPILIAMDWVALYAWRHHNDRRTILLMLPGALAGIAIGWATSALVSGEAMQLVLGAITIVFAGRYFWNRLKGRGHDDGQGTRHHAGKASLWGAISGYGSFVAHAGGPPFEIYALPLKLDPKSYTGASVRFFAILNAVKLIPYIALGQLDLASFKVSLSLLPLALVATLIGARIVRRMPATTFYPIVYAMTLLAGLKLFRDGLVVFTVF</sequence>
<evidence type="ECO:0000256" key="3">
    <source>
        <dbReference type="ARBA" id="ARBA00022448"/>
    </source>
</evidence>
<dbReference type="Pfam" id="PF01925">
    <property type="entry name" value="TauE"/>
    <property type="match status" value="1"/>
</dbReference>
<reference evidence="9 10" key="1">
    <citation type="submission" date="2023-07" db="EMBL/GenBank/DDBJ databases">
        <title>Genomic Encyclopedia of Type Strains, Phase IV (KMG-IV): sequencing the most valuable type-strain genomes for metagenomic binning, comparative biology and taxonomic classification.</title>
        <authorList>
            <person name="Goeker M."/>
        </authorList>
    </citation>
    <scope>NUCLEOTIDE SEQUENCE [LARGE SCALE GENOMIC DNA]</scope>
    <source>
        <strain evidence="9 10">DSM 100301</strain>
    </source>
</reference>
<feature type="transmembrane region" description="Helical" evidence="8">
    <location>
        <begin position="138"/>
        <end position="156"/>
    </location>
</feature>
<evidence type="ECO:0000256" key="1">
    <source>
        <dbReference type="ARBA" id="ARBA00004651"/>
    </source>
</evidence>
<keyword evidence="3" id="KW-0813">Transport</keyword>
<dbReference type="EMBL" id="JAUSWH010000022">
    <property type="protein sequence ID" value="MDQ0458098.1"/>
    <property type="molecule type" value="Genomic_DNA"/>
</dbReference>
<feature type="transmembrane region" description="Helical" evidence="8">
    <location>
        <begin position="176"/>
        <end position="195"/>
    </location>
</feature>
<protein>
    <recommendedName>
        <fullName evidence="8">Probable membrane transporter protein</fullName>
    </recommendedName>
</protein>
<dbReference type="PANTHER" id="PTHR30269">
    <property type="entry name" value="TRANSMEMBRANE PROTEIN YFCA"/>
    <property type="match status" value="1"/>
</dbReference>
<keyword evidence="10" id="KW-1185">Reference proteome</keyword>
<evidence type="ECO:0000256" key="5">
    <source>
        <dbReference type="ARBA" id="ARBA00022692"/>
    </source>
</evidence>
<keyword evidence="7 8" id="KW-0472">Membrane</keyword>
<evidence type="ECO:0000256" key="4">
    <source>
        <dbReference type="ARBA" id="ARBA00022475"/>
    </source>
</evidence>
<comment type="similarity">
    <text evidence="2 8">Belongs to the 4-toluene sulfonate uptake permease (TSUP) (TC 2.A.102) family.</text>
</comment>
<comment type="subcellular location">
    <subcellularLocation>
        <location evidence="1 8">Cell membrane</location>
        <topology evidence="1 8">Multi-pass membrane protein</topology>
    </subcellularLocation>
</comment>
<name>A0ABU0IIK9_9HYPH</name>
<feature type="transmembrane region" description="Helical" evidence="8">
    <location>
        <begin position="99"/>
        <end position="117"/>
    </location>
</feature>
<comment type="caution">
    <text evidence="9">The sequence shown here is derived from an EMBL/GenBank/DDBJ whole genome shotgun (WGS) entry which is preliminary data.</text>
</comment>
<evidence type="ECO:0000256" key="8">
    <source>
        <dbReference type="RuleBase" id="RU363041"/>
    </source>
</evidence>
<dbReference type="PANTHER" id="PTHR30269:SF37">
    <property type="entry name" value="MEMBRANE TRANSPORTER PROTEIN"/>
    <property type="match status" value="1"/>
</dbReference>
<gene>
    <name evidence="9" type="ORF">QO005_004456</name>
</gene>
<keyword evidence="6 8" id="KW-1133">Transmembrane helix</keyword>
<dbReference type="InterPro" id="IPR052017">
    <property type="entry name" value="TSUP"/>
</dbReference>
<feature type="transmembrane region" description="Helical" evidence="8">
    <location>
        <begin position="231"/>
        <end position="248"/>
    </location>
</feature>
<keyword evidence="4 8" id="KW-1003">Cell membrane</keyword>
<feature type="transmembrane region" description="Helical" evidence="8">
    <location>
        <begin position="207"/>
        <end position="225"/>
    </location>
</feature>
<evidence type="ECO:0000313" key="9">
    <source>
        <dbReference type="EMBL" id="MDQ0458098.1"/>
    </source>
</evidence>
<proteinExistence type="inferred from homology"/>
<evidence type="ECO:0000313" key="10">
    <source>
        <dbReference type="Proteomes" id="UP001235269"/>
    </source>
</evidence>
<evidence type="ECO:0000256" key="7">
    <source>
        <dbReference type="ARBA" id="ARBA00023136"/>
    </source>
</evidence>